<evidence type="ECO:0000256" key="5">
    <source>
        <dbReference type="ARBA" id="ARBA00022741"/>
    </source>
</evidence>
<keyword evidence="5 7" id="KW-0547">Nucleotide-binding</keyword>
<dbReference type="GO" id="GO:0005524">
    <property type="term" value="F:ATP binding"/>
    <property type="evidence" value="ECO:0007669"/>
    <property type="project" value="UniProtKB-UniRule"/>
</dbReference>
<dbReference type="InterPro" id="IPR036615">
    <property type="entry name" value="Mur_ligase_C_dom_sf"/>
</dbReference>
<dbReference type="GO" id="GO:0071555">
    <property type="term" value="P:cell wall organization"/>
    <property type="evidence" value="ECO:0007669"/>
    <property type="project" value="UniProtKB-KW"/>
</dbReference>
<dbReference type="HOGENOM" id="CLU_032540_0_0_11"/>
<dbReference type="InterPro" id="IPR005762">
    <property type="entry name" value="MurD"/>
</dbReference>
<dbReference type="Proteomes" id="UP000000492">
    <property type="component" value="Chromosome"/>
</dbReference>
<dbReference type="InterPro" id="IPR013221">
    <property type="entry name" value="Mur_ligase_cen"/>
</dbReference>
<keyword evidence="7 8" id="KW-0131">Cell cycle</keyword>
<dbReference type="InterPro" id="IPR036565">
    <property type="entry name" value="Mur-like_cat_sf"/>
</dbReference>
<organism evidence="11 12">
    <name type="scientific">Corynebacterium resistens (strain DSM 45100 / JCM 12819 / GTC 2026 / SICGH 158)</name>
    <dbReference type="NCBI Taxonomy" id="662755"/>
    <lineage>
        <taxon>Bacteria</taxon>
        <taxon>Bacillati</taxon>
        <taxon>Actinomycetota</taxon>
        <taxon>Actinomycetes</taxon>
        <taxon>Mycobacteriales</taxon>
        <taxon>Corynebacteriaceae</taxon>
        <taxon>Corynebacterium</taxon>
    </lineage>
</organism>
<dbReference type="Pfam" id="PF08245">
    <property type="entry name" value="Mur_ligase_M"/>
    <property type="match status" value="1"/>
</dbReference>
<evidence type="ECO:0000256" key="3">
    <source>
        <dbReference type="ARBA" id="ARBA00022490"/>
    </source>
</evidence>
<evidence type="ECO:0000256" key="6">
    <source>
        <dbReference type="ARBA" id="ARBA00022840"/>
    </source>
</evidence>
<dbReference type="KEGG" id="crd:CRES_0792"/>
<feature type="domain" description="Mur ligase central" evidence="10">
    <location>
        <begin position="125"/>
        <end position="247"/>
    </location>
</feature>
<dbReference type="Gene3D" id="3.40.1190.10">
    <property type="entry name" value="Mur-like, catalytic domain"/>
    <property type="match status" value="1"/>
</dbReference>
<dbReference type="GO" id="GO:0008764">
    <property type="term" value="F:UDP-N-acetylmuramoylalanine-D-glutamate ligase activity"/>
    <property type="evidence" value="ECO:0007669"/>
    <property type="project" value="UniProtKB-UniRule"/>
</dbReference>
<dbReference type="PANTHER" id="PTHR43692:SF1">
    <property type="entry name" value="UDP-N-ACETYLMURAMOYLALANINE--D-GLUTAMATE LIGASE"/>
    <property type="match status" value="1"/>
</dbReference>
<comment type="catalytic activity">
    <reaction evidence="7 8">
        <text>UDP-N-acetyl-alpha-D-muramoyl-L-alanine + D-glutamate + ATP = UDP-N-acetyl-alpha-D-muramoyl-L-alanyl-D-glutamate + ADP + phosphate + H(+)</text>
        <dbReference type="Rhea" id="RHEA:16429"/>
        <dbReference type="ChEBI" id="CHEBI:15378"/>
        <dbReference type="ChEBI" id="CHEBI:29986"/>
        <dbReference type="ChEBI" id="CHEBI:30616"/>
        <dbReference type="ChEBI" id="CHEBI:43474"/>
        <dbReference type="ChEBI" id="CHEBI:83898"/>
        <dbReference type="ChEBI" id="CHEBI:83900"/>
        <dbReference type="ChEBI" id="CHEBI:456216"/>
        <dbReference type="EC" id="6.3.2.9"/>
    </reaction>
</comment>
<dbReference type="NCBIfam" id="TIGR01087">
    <property type="entry name" value="murD"/>
    <property type="match status" value="1"/>
</dbReference>
<dbReference type="SUPFAM" id="SSF53244">
    <property type="entry name" value="MurD-like peptide ligases, peptide-binding domain"/>
    <property type="match status" value="1"/>
</dbReference>
<feature type="domain" description="Mur ligase C-terminal" evidence="9">
    <location>
        <begin position="352"/>
        <end position="471"/>
    </location>
</feature>
<reference evidence="11 12" key="1">
    <citation type="journal article" date="2012" name="BMC Genomics">
        <title>Complete genome sequence, lifestyle, and multi-drug resistance of the human pathogen Corynebacterium resistens DSM 45100 isolated from blood samples of a leukemia patient.</title>
        <authorList>
            <person name="Schroder J."/>
            <person name="Maus I."/>
            <person name="Meyer K."/>
            <person name="Wordemann S."/>
            <person name="Blom J."/>
            <person name="Jaenicke S."/>
            <person name="Schneider J."/>
            <person name="Trost E."/>
            <person name="Tauch A."/>
        </authorList>
    </citation>
    <scope>NUCLEOTIDE SEQUENCE [LARGE SCALE GENOMIC DNA]</scope>
    <source>
        <strain evidence="12">DSM 45100 / JCM 12819 / CCUG 50093 / GTC 2026 / SICGH 158</strain>
    </source>
</reference>
<evidence type="ECO:0000313" key="12">
    <source>
        <dbReference type="Proteomes" id="UP000000492"/>
    </source>
</evidence>
<evidence type="ECO:0000256" key="7">
    <source>
        <dbReference type="HAMAP-Rule" id="MF_00639"/>
    </source>
</evidence>
<dbReference type="InterPro" id="IPR004101">
    <property type="entry name" value="Mur_ligase_C"/>
</dbReference>
<keyword evidence="7 8" id="KW-0573">Peptidoglycan synthesis</keyword>
<dbReference type="Gene3D" id="3.40.50.720">
    <property type="entry name" value="NAD(P)-binding Rossmann-like Domain"/>
    <property type="match status" value="1"/>
</dbReference>
<dbReference type="GO" id="GO:0051301">
    <property type="term" value="P:cell division"/>
    <property type="evidence" value="ECO:0007669"/>
    <property type="project" value="UniProtKB-KW"/>
</dbReference>
<sequence>MIVTNSRPISDPQRAVEVMRHKPVLVAGAGVAGRGVITMLKALHAEQVTVADDNSGLADVNVEKAIELIKAGAFEMVITSPGWAPSSPLLVAAAENSVAVIGDIEAAWLADQAEAFGPPRTWVAITGTNGKTTTTAMLTAMCVADGRAAVAVGNIGVSPALALTAENRGEPRADILVAEVSSFQLHWAPTFAPEVGCVLNIAEDHLDWHGDLAGYAGDKARVLRAKHPVFSLDDAHVMSFYDPSRETPASGFTSGDVREAIAASHLVSSGDTISQTSLPQVVGVHNGAIVIARAEPTGGQLEMTELAPAAGISPPGPAGIADASAAAAMACALGVEPSAIAQALSAFRVQAHRGQVVCERGGVSWVDNSKATNPHAAVGALRGQRNVVWIAGGQLKGASVAELIAETKDGIKAVVALGVDRQEIADEMQAQAPDTPVALVAATDPEQAMEEVVRVCARYAEAGDTVVLAPAAASLDMFTGMAQRGDLFAQYAAQVELP</sequence>
<evidence type="ECO:0000313" key="11">
    <source>
        <dbReference type="EMBL" id="AEI09148.1"/>
    </source>
</evidence>
<feature type="binding site" evidence="7">
    <location>
        <begin position="127"/>
        <end position="133"/>
    </location>
    <ligand>
        <name>ATP</name>
        <dbReference type="ChEBI" id="CHEBI:30616"/>
    </ligand>
</feature>
<dbReference type="RefSeq" id="WP_013888165.1">
    <property type="nucleotide sequence ID" value="NC_015673.1"/>
</dbReference>
<keyword evidence="7 8" id="KW-0132">Cell division</keyword>
<dbReference type="Gene3D" id="3.90.190.20">
    <property type="entry name" value="Mur ligase, C-terminal domain"/>
    <property type="match status" value="1"/>
</dbReference>
<dbReference type="Pfam" id="PF02875">
    <property type="entry name" value="Mur_ligase_C"/>
    <property type="match status" value="1"/>
</dbReference>
<dbReference type="EC" id="6.3.2.9" evidence="7 8"/>
<keyword evidence="12" id="KW-1185">Reference proteome</keyword>
<comment type="function">
    <text evidence="7 8">Cell wall formation. Catalyzes the addition of glutamate to the nucleotide precursor UDP-N-acetylmuramoyl-L-alanine (UMA).</text>
</comment>
<dbReference type="EMBL" id="CP002857">
    <property type="protein sequence ID" value="AEI09148.1"/>
    <property type="molecule type" value="Genomic_DNA"/>
</dbReference>
<dbReference type="SUPFAM" id="SSF53623">
    <property type="entry name" value="MurD-like peptide ligases, catalytic domain"/>
    <property type="match status" value="1"/>
</dbReference>
<evidence type="ECO:0000259" key="9">
    <source>
        <dbReference type="Pfam" id="PF02875"/>
    </source>
</evidence>
<dbReference type="GO" id="GO:0008360">
    <property type="term" value="P:regulation of cell shape"/>
    <property type="evidence" value="ECO:0007669"/>
    <property type="project" value="UniProtKB-KW"/>
</dbReference>
<dbReference type="eggNOG" id="COG0771">
    <property type="taxonomic scope" value="Bacteria"/>
</dbReference>
<name>F8E009_CORRG</name>
<dbReference type="OrthoDB" id="9809796at2"/>
<keyword evidence="6 7" id="KW-0067">ATP-binding</keyword>
<evidence type="ECO:0000256" key="8">
    <source>
        <dbReference type="RuleBase" id="RU003664"/>
    </source>
</evidence>
<dbReference type="HAMAP" id="MF_00639">
    <property type="entry name" value="MurD"/>
    <property type="match status" value="1"/>
</dbReference>
<dbReference type="AlphaFoldDB" id="F8E009"/>
<evidence type="ECO:0000259" key="10">
    <source>
        <dbReference type="Pfam" id="PF08245"/>
    </source>
</evidence>
<evidence type="ECO:0000256" key="4">
    <source>
        <dbReference type="ARBA" id="ARBA00022598"/>
    </source>
</evidence>
<comment type="pathway">
    <text evidence="2 7 8">Cell wall biogenesis; peptidoglycan biosynthesis.</text>
</comment>
<dbReference type="GO" id="GO:0009252">
    <property type="term" value="P:peptidoglycan biosynthetic process"/>
    <property type="evidence" value="ECO:0007669"/>
    <property type="project" value="UniProtKB-UniRule"/>
</dbReference>
<keyword evidence="7 8" id="KW-0133">Cell shape</keyword>
<keyword evidence="7 8" id="KW-0961">Cell wall biogenesis/degradation</keyword>
<dbReference type="SUPFAM" id="SSF51984">
    <property type="entry name" value="MurCD N-terminal domain"/>
    <property type="match status" value="1"/>
</dbReference>
<dbReference type="GO" id="GO:0005737">
    <property type="term" value="C:cytoplasm"/>
    <property type="evidence" value="ECO:0007669"/>
    <property type="project" value="UniProtKB-SubCell"/>
</dbReference>
<keyword evidence="3 7" id="KW-0963">Cytoplasm</keyword>
<comment type="similarity">
    <text evidence="7">Belongs to the MurCDEF family.</text>
</comment>
<accession>F8E009</accession>
<dbReference type="PANTHER" id="PTHR43692">
    <property type="entry name" value="UDP-N-ACETYLMURAMOYLALANINE--D-GLUTAMATE LIGASE"/>
    <property type="match status" value="1"/>
</dbReference>
<proteinExistence type="inferred from homology"/>
<protein>
    <recommendedName>
        <fullName evidence="7 8">UDP-N-acetylmuramoylalanine--D-glutamate ligase</fullName>
        <ecNumber evidence="7 8">6.3.2.9</ecNumber>
    </recommendedName>
    <alternativeName>
        <fullName evidence="7">D-glutamic acid-adding enzyme</fullName>
    </alternativeName>
    <alternativeName>
        <fullName evidence="7">UDP-N-acetylmuramoyl-L-alanyl-D-glutamate synthetase</fullName>
    </alternativeName>
</protein>
<evidence type="ECO:0000256" key="1">
    <source>
        <dbReference type="ARBA" id="ARBA00004496"/>
    </source>
</evidence>
<dbReference type="UniPathway" id="UPA00219"/>
<evidence type="ECO:0000256" key="2">
    <source>
        <dbReference type="ARBA" id="ARBA00004752"/>
    </source>
</evidence>
<keyword evidence="4 7" id="KW-0436">Ligase</keyword>
<dbReference type="STRING" id="662755.CRES_0792"/>
<comment type="subcellular location">
    <subcellularLocation>
        <location evidence="1 7 8">Cytoplasm</location>
    </subcellularLocation>
</comment>
<gene>
    <name evidence="7 11" type="primary">murD</name>
    <name evidence="11" type="ordered locus">CRES_0792</name>
</gene>